<protein>
    <recommendedName>
        <fullName evidence="4">DUF2911 domain-containing protein</fullName>
    </recommendedName>
</protein>
<sequence>MSSTINQNTMKKTALLLGFILFTIATASAQTFRGLDKTPMDMAYYPDDYAHDRKFAPAKIGTDKAMVRITYNRPFKNGREVFGKLVPYGKVWRAGANEAPEIKFYQDVTIGGKKIPAGSYALLTIPNENEWTIIISSDVDQWGAYSYNEKLDVARVNVPVQKAETPLENFSIQFAKKDAKNAVMYMGWDTTVVAVPIGL</sequence>
<feature type="chain" id="PRO_5003033998" description="DUF2911 domain-containing protein" evidence="1">
    <location>
        <begin position="30"/>
        <end position="199"/>
    </location>
</feature>
<evidence type="ECO:0000256" key="1">
    <source>
        <dbReference type="SAM" id="SignalP"/>
    </source>
</evidence>
<dbReference type="HOGENOM" id="CLU_107963_0_0_10"/>
<evidence type="ECO:0000313" key="2">
    <source>
        <dbReference type="EMBL" id="ADB40445.1"/>
    </source>
</evidence>
<dbReference type="eggNOG" id="COG0457">
    <property type="taxonomic scope" value="Bacteria"/>
</dbReference>
<accession>D2QMN2</accession>
<keyword evidence="3" id="KW-1185">Reference proteome</keyword>
<proteinExistence type="predicted"/>
<evidence type="ECO:0008006" key="4">
    <source>
        <dbReference type="Google" id="ProtNLM"/>
    </source>
</evidence>
<organism evidence="2 3">
    <name type="scientific">Spirosoma linguale (strain ATCC 33905 / DSM 74 / LMG 10896 / Claus 1)</name>
    <dbReference type="NCBI Taxonomy" id="504472"/>
    <lineage>
        <taxon>Bacteria</taxon>
        <taxon>Pseudomonadati</taxon>
        <taxon>Bacteroidota</taxon>
        <taxon>Cytophagia</taxon>
        <taxon>Cytophagales</taxon>
        <taxon>Cytophagaceae</taxon>
        <taxon>Spirosoma</taxon>
    </lineage>
</organism>
<dbReference type="AlphaFoldDB" id="D2QMN2"/>
<dbReference type="KEGG" id="sli:Slin_4465"/>
<keyword evidence="1" id="KW-0732">Signal</keyword>
<dbReference type="EMBL" id="CP001769">
    <property type="protein sequence ID" value="ADB40445.1"/>
    <property type="molecule type" value="Genomic_DNA"/>
</dbReference>
<name>D2QMN2_SPILD</name>
<evidence type="ECO:0000313" key="3">
    <source>
        <dbReference type="Proteomes" id="UP000002028"/>
    </source>
</evidence>
<dbReference type="Proteomes" id="UP000002028">
    <property type="component" value="Chromosome"/>
</dbReference>
<dbReference type="STRING" id="504472.Slin_4465"/>
<gene>
    <name evidence="2" type="ordered locus">Slin_4465</name>
</gene>
<dbReference type="InterPro" id="IPR021314">
    <property type="entry name" value="DUF2911"/>
</dbReference>
<reference evidence="2 3" key="1">
    <citation type="journal article" date="2010" name="Stand. Genomic Sci.">
        <title>Complete genome sequence of Spirosoma linguale type strain (1).</title>
        <authorList>
            <person name="Lail K."/>
            <person name="Sikorski J."/>
            <person name="Saunders E."/>
            <person name="Lapidus A."/>
            <person name="Glavina Del Rio T."/>
            <person name="Copeland A."/>
            <person name="Tice H."/>
            <person name="Cheng J.-F."/>
            <person name="Lucas S."/>
            <person name="Nolan M."/>
            <person name="Bruce D."/>
            <person name="Goodwin L."/>
            <person name="Pitluck S."/>
            <person name="Ivanova N."/>
            <person name="Mavromatis K."/>
            <person name="Ovchinnikova G."/>
            <person name="Pati A."/>
            <person name="Chen A."/>
            <person name="Palaniappan K."/>
            <person name="Land M."/>
            <person name="Hauser L."/>
            <person name="Chang Y.-J."/>
            <person name="Jeffries C.D."/>
            <person name="Chain P."/>
            <person name="Brettin T."/>
            <person name="Detter J.C."/>
            <person name="Schuetze A."/>
            <person name="Rohde M."/>
            <person name="Tindall B.J."/>
            <person name="Goeker M."/>
            <person name="Bristow J."/>
            <person name="Eisen J.A."/>
            <person name="Markowitz V."/>
            <person name="Hugenholtz P."/>
            <person name="Kyrpides N.C."/>
            <person name="Klenk H.-P."/>
            <person name="Chen F."/>
        </authorList>
    </citation>
    <scope>NUCLEOTIDE SEQUENCE [LARGE SCALE GENOMIC DNA]</scope>
    <source>
        <strain evidence="3">ATCC 33905 / DSM 74 / LMG 10896 / Claus 1</strain>
    </source>
</reference>
<feature type="signal peptide" evidence="1">
    <location>
        <begin position="1"/>
        <end position="29"/>
    </location>
</feature>
<dbReference type="Pfam" id="PF11138">
    <property type="entry name" value="DUF2911"/>
    <property type="match status" value="1"/>
</dbReference>